<evidence type="ECO:0000256" key="3">
    <source>
        <dbReference type="PROSITE-ProRule" id="PRU00023"/>
    </source>
</evidence>
<dbReference type="PANTHER" id="PTHR24198:SF165">
    <property type="entry name" value="ANKYRIN REPEAT-CONTAINING PROTEIN-RELATED"/>
    <property type="match status" value="1"/>
</dbReference>
<protein>
    <submittedName>
        <fullName evidence="4">Uncharacterized protein</fullName>
    </submittedName>
</protein>
<feature type="repeat" description="ANK" evidence="3">
    <location>
        <begin position="162"/>
        <end position="187"/>
    </location>
</feature>
<dbReference type="OrthoDB" id="4771766at2759"/>
<name>W3XJ29_PESFW</name>
<dbReference type="GeneID" id="19269063"/>
<proteinExistence type="predicted"/>
<evidence type="ECO:0000313" key="4">
    <source>
        <dbReference type="EMBL" id="ETS86025.1"/>
    </source>
</evidence>
<evidence type="ECO:0000256" key="1">
    <source>
        <dbReference type="ARBA" id="ARBA00022737"/>
    </source>
</evidence>
<dbReference type="STRING" id="1229662.W3XJ29"/>
<evidence type="ECO:0000256" key="2">
    <source>
        <dbReference type="ARBA" id="ARBA00023043"/>
    </source>
</evidence>
<keyword evidence="1" id="KW-0677">Repeat</keyword>
<reference evidence="5" key="1">
    <citation type="journal article" date="2015" name="BMC Genomics">
        <title>Genomic and transcriptomic analysis of the endophytic fungus Pestalotiopsis fici reveals its lifestyle and high potential for synthesis of natural products.</title>
        <authorList>
            <person name="Wang X."/>
            <person name="Zhang X."/>
            <person name="Liu L."/>
            <person name="Xiang M."/>
            <person name="Wang W."/>
            <person name="Sun X."/>
            <person name="Che Y."/>
            <person name="Guo L."/>
            <person name="Liu G."/>
            <person name="Guo L."/>
            <person name="Wang C."/>
            <person name="Yin W.B."/>
            <person name="Stadler M."/>
            <person name="Zhang X."/>
            <person name="Liu X."/>
        </authorList>
    </citation>
    <scope>NUCLEOTIDE SEQUENCE [LARGE SCALE GENOMIC DNA]</scope>
    <source>
        <strain evidence="5">W106-1 / CGMCC3.15140</strain>
    </source>
</reference>
<keyword evidence="5" id="KW-1185">Reference proteome</keyword>
<dbReference type="SUPFAM" id="SSF48403">
    <property type="entry name" value="Ankyrin repeat"/>
    <property type="match status" value="1"/>
</dbReference>
<dbReference type="HOGENOM" id="CLU_733856_0_0_1"/>
<evidence type="ECO:0000313" key="5">
    <source>
        <dbReference type="Proteomes" id="UP000030651"/>
    </source>
</evidence>
<accession>W3XJ29</accession>
<dbReference type="PROSITE" id="PS50297">
    <property type="entry name" value="ANK_REP_REGION"/>
    <property type="match status" value="2"/>
</dbReference>
<feature type="repeat" description="ANK" evidence="3">
    <location>
        <begin position="129"/>
        <end position="161"/>
    </location>
</feature>
<dbReference type="Proteomes" id="UP000030651">
    <property type="component" value="Unassembled WGS sequence"/>
</dbReference>
<dbReference type="Gene3D" id="1.25.40.20">
    <property type="entry name" value="Ankyrin repeat-containing domain"/>
    <property type="match status" value="2"/>
</dbReference>
<dbReference type="AlphaFoldDB" id="W3XJ29"/>
<dbReference type="KEGG" id="pfy:PFICI_04050"/>
<keyword evidence="2 3" id="KW-0040">ANK repeat</keyword>
<gene>
    <name evidence="4" type="ORF">PFICI_04050</name>
</gene>
<dbReference type="eggNOG" id="KOG4177">
    <property type="taxonomic scope" value="Eukaryota"/>
</dbReference>
<dbReference type="InterPro" id="IPR036770">
    <property type="entry name" value="Ankyrin_rpt-contain_sf"/>
</dbReference>
<dbReference type="PANTHER" id="PTHR24198">
    <property type="entry name" value="ANKYRIN REPEAT AND PROTEIN KINASE DOMAIN-CONTAINING PROTEIN"/>
    <property type="match status" value="1"/>
</dbReference>
<dbReference type="SMART" id="SM00248">
    <property type="entry name" value="ANK"/>
    <property type="match status" value="5"/>
</dbReference>
<dbReference type="Pfam" id="PF12796">
    <property type="entry name" value="Ank_2"/>
    <property type="match status" value="1"/>
</dbReference>
<sequence>MSGQFPHDTSLLDSLIASSKQTRRSAQILLELGADPALASSGGGWDAAQAASSRGLRPFLQDLLANLTKTSTSFNWDRKCSVSVIWDDSRRNLDGLNSMHLACLEGHQDCFNFFLDNRLINDIHALTQEGFSCLHFAAYGENTELVDCLLDLGLDINQMAVDGTTPLHMAVRKNSRRCVERLLSRGSLIKRDVVGMTPMMYARQLDLDDIVGLLAGLDTSDTKTENPDARTRNAKTRSWREALETAILMNDEQACSRILEEGCSVNVSLSECGGCSPLLLSIRCSSSGNCELVRLFLDKSASVCKQACSIHGSNSALLKALRRRHLTPFLPLMLDLCLHESLGYIYAQLLVECIEWNNDEAFRIVVDHFCDNKADYA</sequence>
<dbReference type="InterPro" id="IPR002110">
    <property type="entry name" value="Ankyrin_rpt"/>
</dbReference>
<dbReference type="PROSITE" id="PS50088">
    <property type="entry name" value="ANK_REPEAT"/>
    <property type="match status" value="2"/>
</dbReference>
<organism evidence="4 5">
    <name type="scientific">Pestalotiopsis fici (strain W106-1 / CGMCC3.15140)</name>
    <dbReference type="NCBI Taxonomy" id="1229662"/>
    <lineage>
        <taxon>Eukaryota</taxon>
        <taxon>Fungi</taxon>
        <taxon>Dikarya</taxon>
        <taxon>Ascomycota</taxon>
        <taxon>Pezizomycotina</taxon>
        <taxon>Sordariomycetes</taxon>
        <taxon>Xylariomycetidae</taxon>
        <taxon>Amphisphaeriales</taxon>
        <taxon>Sporocadaceae</taxon>
        <taxon>Pestalotiopsis</taxon>
    </lineage>
</organism>
<dbReference type="InParanoid" id="W3XJ29"/>
<dbReference type="EMBL" id="KI912110">
    <property type="protein sequence ID" value="ETS86025.1"/>
    <property type="molecule type" value="Genomic_DNA"/>
</dbReference>
<dbReference type="RefSeq" id="XP_007830822.1">
    <property type="nucleotide sequence ID" value="XM_007832631.1"/>
</dbReference>